<feature type="compositionally biased region" description="Low complexity" evidence="1">
    <location>
        <begin position="76"/>
        <end position="92"/>
    </location>
</feature>
<reference evidence="4 5" key="1">
    <citation type="journal article" date="2017" name="Nat. Ecol. Evol.">
        <title>Scallop genome provides insights into evolution of bilaterian karyotype and development.</title>
        <authorList>
            <person name="Wang S."/>
            <person name="Zhang J."/>
            <person name="Jiao W."/>
            <person name="Li J."/>
            <person name="Xun X."/>
            <person name="Sun Y."/>
            <person name="Guo X."/>
            <person name="Huan P."/>
            <person name="Dong B."/>
            <person name="Zhang L."/>
            <person name="Hu X."/>
            <person name="Sun X."/>
            <person name="Wang J."/>
            <person name="Zhao C."/>
            <person name="Wang Y."/>
            <person name="Wang D."/>
            <person name="Huang X."/>
            <person name="Wang R."/>
            <person name="Lv J."/>
            <person name="Li Y."/>
            <person name="Zhang Z."/>
            <person name="Liu B."/>
            <person name="Lu W."/>
            <person name="Hui Y."/>
            <person name="Liang J."/>
            <person name="Zhou Z."/>
            <person name="Hou R."/>
            <person name="Li X."/>
            <person name="Liu Y."/>
            <person name="Li H."/>
            <person name="Ning X."/>
            <person name="Lin Y."/>
            <person name="Zhao L."/>
            <person name="Xing Q."/>
            <person name="Dou J."/>
            <person name="Li Y."/>
            <person name="Mao J."/>
            <person name="Guo H."/>
            <person name="Dou H."/>
            <person name="Li T."/>
            <person name="Mu C."/>
            <person name="Jiang W."/>
            <person name="Fu Q."/>
            <person name="Fu X."/>
            <person name="Miao Y."/>
            <person name="Liu J."/>
            <person name="Yu Q."/>
            <person name="Li R."/>
            <person name="Liao H."/>
            <person name="Li X."/>
            <person name="Kong Y."/>
            <person name="Jiang Z."/>
            <person name="Chourrout D."/>
            <person name="Li R."/>
            <person name="Bao Z."/>
        </authorList>
    </citation>
    <scope>NUCLEOTIDE SEQUENCE [LARGE SCALE GENOMIC DNA]</scope>
    <source>
        <strain evidence="4 5">PY_sf001</strain>
    </source>
</reference>
<feature type="compositionally biased region" description="Low complexity" evidence="1">
    <location>
        <begin position="527"/>
        <end position="537"/>
    </location>
</feature>
<proteinExistence type="predicted"/>
<name>A0A210PZ93_MIZYE</name>
<feature type="compositionally biased region" description="Polar residues" evidence="1">
    <location>
        <begin position="554"/>
        <end position="584"/>
    </location>
</feature>
<keyword evidence="3" id="KW-0732">Signal</keyword>
<feature type="region of interest" description="Disordered" evidence="1">
    <location>
        <begin position="57"/>
        <end position="92"/>
    </location>
</feature>
<feature type="compositionally biased region" description="Low complexity" evidence="1">
    <location>
        <begin position="180"/>
        <end position="199"/>
    </location>
</feature>
<feature type="transmembrane region" description="Helical" evidence="2">
    <location>
        <begin position="483"/>
        <end position="509"/>
    </location>
</feature>
<evidence type="ECO:0000313" key="4">
    <source>
        <dbReference type="EMBL" id="OWF41816.1"/>
    </source>
</evidence>
<sequence>MKKTVSFLALLLLVLNAAPDMVFAGEADSTQEQEDVPCVQGEIRCGDIGKCQKNCTDNDDEESVLKRRRRNANGGSASDSAQNTASTASTANSMWPSLTECVSTESSGNTVSYPTMTTYSTGSSVYVTDSSGFSPSSDVSIRCTMAPTESYPSTSATSTDFMSASSASMPASYSSMPPSSASMASSYPSMPPSSASMPPSDSPMPPSSASMQPSSVSMQLSYSSMPSSLASMPPNYSTMPPSSASMPSSYSSMPPSSPSMPPSYSTMPPISASMPSSYSSMPPSLPSMPPSVASMPPSSAAMPANTASISPSPASTAASVGSVSANTVSTMESASAVILITAEIFRKTNEEIKLKVPGTLSALLANNSVENVTKHFRTQFADHLNVTESRIINLQFIQLTETARRRKRAVSQSTFVIVSFEIIPATSSSQETIAALVIRLRNDVLGGNFTLTDTSGNPISVDTTYFSTATVSADEAPEKRRDIVPIIVGTVVGVFCLALIFIIIVVVILKTKKHNKHNSLVSPTPSPSSSGGKPTRSPYDDGTAGPLPEKNSNDMRNQSSVVENETAPGTSTRPGSESQTQDRN</sequence>
<feature type="signal peptide" evidence="3">
    <location>
        <begin position="1"/>
        <end position="24"/>
    </location>
</feature>
<accession>A0A210PZ93</accession>
<dbReference type="EMBL" id="NEDP02005354">
    <property type="protein sequence ID" value="OWF41816.1"/>
    <property type="molecule type" value="Genomic_DNA"/>
</dbReference>
<feature type="compositionally biased region" description="Low complexity" evidence="1">
    <location>
        <begin position="262"/>
        <end position="282"/>
    </location>
</feature>
<organism evidence="4 5">
    <name type="scientific">Mizuhopecten yessoensis</name>
    <name type="common">Japanese scallop</name>
    <name type="synonym">Patinopecten yessoensis</name>
    <dbReference type="NCBI Taxonomy" id="6573"/>
    <lineage>
        <taxon>Eukaryota</taxon>
        <taxon>Metazoa</taxon>
        <taxon>Spiralia</taxon>
        <taxon>Lophotrochozoa</taxon>
        <taxon>Mollusca</taxon>
        <taxon>Bivalvia</taxon>
        <taxon>Autobranchia</taxon>
        <taxon>Pteriomorphia</taxon>
        <taxon>Pectinida</taxon>
        <taxon>Pectinoidea</taxon>
        <taxon>Pectinidae</taxon>
        <taxon>Mizuhopecten</taxon>
    </lineage>
</organism>
<dbReference type="Proteomes" id="UP000242188">
    <property type="component" value="Unassembled WGS sequence"/>
</dbReference>
<comment type="caution">
    <text evidence="4">The sequence shown here is derived from an EMBL/GenBank/DDBJ whole genome shotgun (WGS) entry which is preliminary data.</text>
</comment>
<keyword evidence="2" id="KW-0812">Transmembrane</keyword>
<feature type="chain" id="PRO_5012329387" evidence="3">
    <location>
        <begin position="25"/>
        <end position="584"/>
    </location>
</feature>
<evidence type="ECO:0000256" key="3">
    <source>
        <dbReference type="SAM" id="SignalP"/>
    </source>
</evidence>
<keyword evidence="5" id="KW-1185">Reference proteome</keyword>
<keyword evidence="2" id="KW-1133">Transmembrane helix</keyword>
<evidence type="ECO:0000256" key="2">
    <source>
        <dbReference type="SAM" id="Phobius"/>
    </source>
</evidence>
<feature type="compositionally biased region" description="Low complexity" evidence="1">
    <location>
        <begin position="290"/>
        <end position="318"/>
    </location>
</feature>
<evidence type="ECO:0000256" key="1">
    <source>
        <dbReference type="SAM" id="MobiDB-lite"/>
    </source>
</evidence>
<evidence type="ECO:0000313" key="5">
    <source>
        <dbReference type="Proteomes" id="UP000242188"/>
    </source>
</evidence>
<dbReference type="AlphaFoldDB" id="A0A210PZ93"/>
<dbReference type="STRING" id="6573.A0A210PZ93"/>
<feature type="region of interest" description="Disordered" evidence="1">
    <location>
        <begin position="516"/>
        <end position="584"/>
    </location>
</feature>
<keyword evidence="2" id="KW-0472">Membrane</keyword>
<feature type="region of interest" description="Disordered" evidence="1">
    <location>
        <begin position="180"/>
        <end position="318"/>
    </location>
</feature>
<protein>
    <submittedName>
        <fullName evidence="4">Salivary glue protein Sgs-4</fullName>
    </submittedName>
</protein>
<feature type="compositionally biased region" description="Low complexity" evidence="1">
    <location>
        <begin position="207"/>
        <end position="254"/>
    </location>
</feature>
<gene>
    <name evidence="4" type="ORF">KP79_PYT14043</name>
</gene>